<dbReference type="GO" id="GO:0005886">
    <property type="term" value="C:plasma membrane"/>
    <property type="evidence" value="ECO:0007669"/>
    <property type="project" value="UniProtKB-SubCell"/>
</dbReference>
<proteinExistence type="inferred from homology"/>
<comment type="function">
    <text evidence="7">Mechanosensitive channel that participates in the regulation of osmotic pressure changes within the cell, opening in response to stretch forces in the membrane lipid bilayer, without the need for other proteins. Contributes to normal resistance to hypoosmotic shock. Forms an ion channel of 1.0 nanosiemens conductance with a slight preference for anions.</text>
</comment>
<feature type="domain" description="Mechanosensitive ion channel MscS C-terminal" evidence="9">
    <location>
        <begin position="265"/>
        <end position="352"/>
    </location>
</feature>
<dbReference type="KEGG" id="ope:PU634_07030"/>
<dbReference type="InterPro" id="IPR049142">
    <property type="entry name" value="MS_channel_1st"/>
</dbReference>
<reference evidence="11 12" key="1">
    <citation type="submission" date="2023-02" db="EMBL/GenBank/DDBJ databases">
        <title>Complete genome sequence of a novel bacterium Oceanimonas sp. NTOU-MSR1 isolated from marine coast sediment.</title>
        <authorList>
            <person name="Yang H.-T."/>
            <person name="Chen Y.-L."/>
            <person name="Ho Y.-N."/>
        </authorList>
    </citation>
    <scope>NUCLEOTIDE SEQUENCE [LARGE SCALE GENOMIC DNA]</scope>
    <source>
        <strain evidence="11 12">NTOU-MSR1</strain>
    </source>
</reference>
<keyword evidence="7" id="KW-0407">Ion channel</keyword>
<dbReference type="SUPFAM" id="SSF82861">
    <property type="entry name" value="Mechanosensitive channel protein MscS (YggB), transmembrane region"/>
    <property type="match status" value="1"/>
</dbReference>
<evidence type="ECO:0000259" key="10">
    <source>
        <dbReference type="Pfam" id="PF21088"/>
    </source>
</evidence>
<feature type="transmembrane region" description="Helical" evidence="7">
    <location>
        <begin position="176"/>
        <end position="205"/>
    </location>
</feature>
<dbReference type="InterPro" id="IPR023408">
    <property type="entry name" value="MscS_beta-dom_sf"/>
</dbReference>
<dbReference type="InterPro" id="IPR049278">
    <property type="entry name" value="MS_channel_C"/>
</dbReference>
<evidence type="ECO:0000259" key="9">
    <source>
        <dbReference type="Pfam" id="PF21082"/>
    </source>
</evidence>
<name>A0AA50KRR1_9GAMM</name>
<evidence type="ECO:0000256" key="1">
    <source>
        <dbReference type="ARBA" id="ARBA00004651"/>
    </source>
</evidence>
<keyword evidence="7" id="KW-0997">Cell inner membrane</keyword>
<dbReference type="GO" id="GO:0008381">
    <property type="term" value="F:mechanosensitive monoatomic ion channel activity"/>
    <property type="evidence" value="ECO:0007669"/>
    <property type="project" value="InterPro"/>
</dbReference>
<feature type="domain" description="Mechanosensitive ion channel transmembrane helices 2/3" evidence="10">
    <location>
        <begin position="151"/>
        <end position="191"/>
    </location>
</feature>
<dbReference type="SUPFAM" id="SSF82689">
    <property type="entry name" value="Mechanosensitive channel protein MscS (YggB), C-terminal domain"/>
    <property type="match status" value="1"/>
</dbReference>
<dbReference type="SUPFAM" id="SSF50182">
    <property type="entry name" value="Sm-like ribonucleoproteins"/>
    <property type="match status" value="1"/>
</dbReference>
<feature type="domain" description="Mechanosensitive ion channel MscS" evidence="8">
    <location>
        <begin position="193"/>
        <end position="258"/>
    </location>
</feature>
<evidence type="ECO:0000256" key="2">
    <source>
        <dbReference type="ARBA" id="ARBA00008017"/>
    </source>
</evidence>
<keyword evidence="7" id="KW-0813">Transport</keyword>
<organism evidence="11 12">
    <name type="scientific">Oceanimonas pelagia</name>
    <dbReference type="NCBI Taxonomy" id="3028314"/>
    <lineage>
        <taxon>Bacteria</taxon>
        <taxon>Pseudomonadati</taxon>
        <taxon>Pseudomonadota</taxon>
        <taxon>Gammaproteobacteria</taxon>
        <taxon>Aeromonadales</taxon>
        <taxon>Aeromonadaceae</taxon>
        <taxon>Oceanimonas</taxon>
    </lineage>
</organism>
<keyword evidence="12" id="KW-1185">Reference proteome</keyword>
<keyword evidence="5 7" id="KW-1133">Transmembrane helix</keyword>
<dbReference type="InterPro" id="IPR011066">
    <property type="entry name" value="MscS_channel_C_sf"/>
</dbReference>
<dbReference type="EMBL" id="CP118224">
    <property type="protein sequence ID" value="WMC12111.1"/>
    <property type="molecule type" value="Genomic_DNA"/>
</dbReference>
<dbReference type="Gene3D" id="2.30.30.60">
    <property type="match status" value="1"/>
</dbReference>
<evidence type="ECO:0000256" key="5">
    <source>
        <dbReference type="ARBA" id="ARBA00022989"/>
    </source>
</evidence>
<feature type="transmembrane region" description="Helical" evidence="7">
    <location>
        <begin position="34"/>
        <end position="62"/>
    </location>
</feature>
<dbReference type="Proteomes" id="UP001223802">
    <property type="component" value="Chromosome"/>
</dbReference>
<keyword evidence="3" id="KW-1003">Cell membrane</keyword>
<dbReference type="Pfam" id="PF21088">
    <property type="entry name" value="MS_channel_1st"/>
    <property type="match status" value="1"/>
</dbReference>
<evidence type="ECO:0000256" key="3">
    <source>
        <dbReference type="ARBA" id="ARBA00022475"/>
    </source>
</evidence>
<dbReference type="PANTHER" id="PTHR30221">
    <property type="entry name" value="SMALL-CONDUCTANCE MECHANOSENSITIVE CHANNEL"/>
    <property type="match status" value="1"/>
</dbReference>
<dbReference type="Pfam" id="PF21082">
    <property type="entry name" value="MS_channel_3rd"/>
    <property type="match status" value="1"/>
</dbReference>
<sequence length="385" mass="42396">MNDDEVALLWQQFRKSLEDTGNALGLSGYNWQELLVYAVGQLLVTLMIGMLFWLLYVTGSLLMRWLLGRLGHGAGPYRTGRVVLRYLLGLATLVAILAQYGAEDGLIKGMARAGLMTLAFYLVWQLLSRGLINRLSRRHLDSSLVQLCKNTLSVSLMALGAITVMAQFGFDVLSIVAGLGIVGIAVGFAAQSTLSNFIAGITLLIERPFRIGDWVCIHGQEGRVVRIAFRTTWLRTRDNVFAMIPNDSVATTDIINYSAEGPTRIRIPVHIAYKDSVEHARSVIMPILAAHPRTINNDTLEPRVQLRELADSSVVLSAQVWVSARDVEVKGRISCELLEAIKQGLDDAGIEIPFPHLQLHLDEARGLEPVFGRAGAADDETTRSH</sequence>
<dbReference type="Pfam" id="PF00924">
    <property type="entry name" value="MS_channel_2nd"/>
    <property type="match status" value="1"/>
</dbReference>
<protein>
    <recommendedName>
        <fullName evidence="7">Small-conductance mechanosensitive channel</fullName>
    </recommendedName>
</protein>
<dbReference type="InterPro" id="IPR010920">
    <property type="entry name" value="LSM_dom_sf"/>
</dbReference>
<feature type="transmembrane region" description="Helical" evidence="7">
    <location>
        <begin position="83"/>
        <end position="101"/>
    </location>
</feature>
<dbReference type="InterPro" id="IPR006685">
    <property type="entry name" value="MscS_channel_2nd"/>
</dbReference>
<dbReference type="AlphaFoldDB" id="A0AA50KRR1"/>
<dbReference type="PANTHER" id="PTHR30221:SF1">
    <property type="entry name" value="SMALL-CONDUCTANCE MECHANOSENSITIVE CHANNEL"/>
    <property type="match status" value="1"/>
</dbReference>
<dbReference type="Gene3D" id="3.30.70.100">
    <property type="match status" value="1"/>
</dbReference>
<keyword evidence="7" id="KW-0406">Ion transport</keyword>
<evidence type="ECO:0000313" key="12">
    <source>
        <dbReference type="Proteomes" id="UP001223802"/>
    </source>
</evidence>
<comment type="subcellular location">
    <subcellularLocation>
        <location evidence="7">Cell inner membrane</location>
        <topology evidence="7">Multi-pass membrane protein</topology>
    </subcellularLocation>
    <subcellularLocation>
        <location evidence="1">Cell membrane</location>
        <topology evidence="1">Multi-pass membrane protein</topology>
    </subcellularLocation>
</comment>
<dbReference type="InterPro" id="IPR011014">
    <property type="entry name" value="MscS_channel_TM-2"/>
</dbReference>
<comment type="similarity">
    <text evidence="2 7">Belongs to the MscS (TC 1.A.23) family.</text>
</comment>
<evidence type="ECO:0000256" key="4">
    <source>
        <dbReference type="ARBA" id="ARBA00022692"/>
    </source>
</evidence>
<dbReference type="RefSeq" id="WP_306763348.1">
    <property type="nucleotide sequence ID" value="NZ_CP118224.1"/>
</dbReference>
<gene>
    <name evidence="11" type="ORF">PU634_07030</name>
</gene>
<keyword evidence="6 7" id="KW-0472">Membrane</keyword>
<evidence type="ECO:0000259" key="8">
    <source>
        <dbReference type="Pfam" id="PF00924"/>
    </source>
</evidence>
<feature type="transmembrane region" description="Helical" evidence="7">
    <location>
        <begin position="113"/>
        <end position="132"/>
    </location>
</feature>
<dbReference type="InterPro" id="IPR045275">
    <property type="entry name" value="MscS_archaea/bacteria_type"/>
</dbReference>
<comment type="subunit">
    <text evidence="7">Homoheptamer.</text>
</comment>
<evidence type="ECO:0000256" key="7">
    <source>
        <dbReference type="RuleBase" id="RU369025"/>
    </source>
</evidence>
<dbReference type="Gene3D" id="1.10.287.1260">
    <property type="match status" value="1"/>
</dbReference>
<evidence type="ECO:0000313" key="11">
    <source>
        <dbReference type="EMBL" id="WMC12111.1"/>
    </source>
</evidence>
<keyword evidence="4 7" id="KW-0812">Transmembrane</keyword>
<accession>A0AA50KRR1</accession>
<evidence type="ECO:0000256" key="6">
    <source>
        <dbReference type="ARBA" id="ARBA00023136"/>
    </source>
</evidence>